<evidence type="ECO:0008006" key="4">
    <source>
        <dbReference type="Google" id="ProtNLM"/>
    </source>
</evidence>
<sequence length="221" mass="24701">MKRRIFKQFLSGILGIILLLSLAGCGQSTSNSKPDDTMEAFYDLIIKQDTTSMTDLGIDNSEASDTLKTYQTSMISTLQKSFKNAGVTITKKQANEIYKAISSKLSSLDHKITVTGQDKKNATVKVSSQYINYLDIFKQAKQTTLDELKPLHIENLSDAKKQLVSNVIEAFNSIDVSSDMHTQTFKLKLQKIKSGKNTLHIFFPDNYEEVGSKLMKNATNQ</sequence>
<accession>A0A173USY6</accession>
<reference evidence="2 3" key="1">
    <citation type="submission" date="2015-09" db="EMBL/GenBank/DDBJ databases">
        <authorList>
            <consortium name="Pathogen Informatics"/>
        </authorList>
    </citation>
    <scope>NUCLEOTIDE SEQUENCE [LARGE SCALE GENOMIC DNA]</scope>
    <source>
        <strain evidence="2 3">2789STDY5834959</strain>
    </source>
</reference>
<dbReference type="Proteomes" id="UP000095553">
    <property type="component" value="Unassembled WGS sequence"/>
</dbReference>
<evidence type="ECO:0000256" key="1">
    <source>
        <dbReference type="SAM" id="SignalP"/>
    </source>
</evidence>
<dbReference type="AlphaFoldDB" id="A0A173USY6"/>
<feature type="signal peptide" evidence="1">
    <location>
        <begin position="1"/>
        <end position="23"/>
    </location>
</feature>
<feature type="chain" id="PRO_5038748489" description="DUF5105 domain-containing protein" evidence="1">
    <location>
        <begin position="24"/>
        <end position="221"/>
    </location>
</feature>
<evidence type="ECO:0000313" key="3">
    <source>
        <dbReference type="Proteomes" id="UP000095553"/>
    </source>
</evidence>
<gene>
    <name evidence="2" type="ORF">ERS852571_02943</name>
</gene>
<organism evidence="2 3">
    <name type="scientific">Anaerostipes hadrus</name>
    <dbReference type="NCBI Taxonomy" id="649756"/>
    <lineage>
        <taxon>Bacteria</taxon>
        <taxon>Bacillati</taxon>
        <taxon>Bacillota</taxon>
        <taxon>Clostridia</taxon>
        <taxon>Lachnospirales</taxon>
        <taxon>Lachnospiraceae</taxon>
        <taxon>Anaerostipes</taxon>
    </lineage>
</organism>
<evidence type="ECO:0000313" key="2">
    <source>
        <dbReference type="EMBL" id="CUN16718.1"/>
    </source>
</evidence>
<dbReference type="EMBL" id="CYXY01000025">
    <property type="protein sequence ID" value="CUN16718.1"/>
    <property type="molecule type" value="Genomic_DNA"/>
</dbReference>
<dbReference type="PROSITE" id="PS51257">
    <property type="entry name" value="PROKAR_LIPOPROTEIN"/>
    <property type="match status" value="1"/>
</dbReference>
<proteinExistence type="predicted"/>
<name>A0A173USY6_ANAHA</name>
<dbReference type="RefSeq" id="WP_009203802.1">
    <property type="nucleotide sequence ID" value="NZ_BAABXM010000001.1"/>
</dbReference>
<protein>
    <recommendedName>
        <fullName evidence="4">DUF5105 domain-containing protein</fullName>
    </recommendedName>
</protein>
<keyword evidence="1" id="KW-0732">Signal</keyword>